<dbReference type="InterPro" id="IPR036188">
    <property type="entry name" value="FAD/NAD-bd_sf"/>
</dbReference>
<dbReference type="Gene3D" id="3.50.50.60">
    <property type="entry name" value="FAD/NAD(P)-binding domain"/>
    <property type="match status" value="1"/>
</dbReference>
<keyword evidence="2" id="KW-0125">Carotenoid biosynthesis</keyword>
<comment type="caution">
    <text evidence="4">The sequence shown here is derived from an EMBL/GenBank/DDBJ whole genome shotgun (WGS) entry which is preliminary data.</text>
</comment>
<keyword evidence="5" id="KW-1185">Reference proteome</keyword>
<evidence type="ECO:0000256" key="2">
    <source>
        <dbReference type="ARBA" id="ARBA00022746"/>
    </source>
</evidence>
<dbReference type="Proteomes" id="UP000282926">
    <property type="component" value="Unassembled WGS sequence"/>
</dbReference>
<evidence type="ECO:0000313" key="5">
    <source>
        <dbReference type="Proteomes" id="UP000282926"/>
    </source>
</evidence>
<reference evidence="4 5" key="1">
    <citation type="submission" date="2019-01" db="EMBL/GenBank/DDBJ databases">
        <title>Lujinxingia litoralis gen. nov., sp. nov. and Lujinxingia sediminis gen. nov., sp. nov., new members in the order Bradymonadales, isolated from coastal sediment.</title>
        <authorList>
            <person name="Li C.-M."/>
        </authorList>
    </citation>
    <scope>NUCLEOTIDE SEQUENCE [LARGE SCALE GENOMIC DNA]</scope>
    <source>
        <strain evidence="4 5">SEH01</strain>
    </source>
</reference>
<proteinExistence type="inferred from homology"/>
<dbReference type="EMBL" id="SADD01000015">
    <property type="protein sequence ID" value="RVU41572.1"/>
    <property type="molecule type" value="Genomic_DNA"/>
</dbReference>
<name>A0ABY0CPF0_9DELT</name>
<keyword evidence="3" id="KW-0520">NAD</keyword>
<gene>
    <name evidence="4" type="ORF">EA187_18105</name>
</gene>
<dbReference type="SUPFAM" id="SSF51905">
    <property type="entry name" value="FAD/NAD(P)-binding domain"/>
    <property type="match status" value="1"/>
</dbReference>
<evidence type="ECO:0000256" key="3">
    <source>
        <dbReference type="ARBA" id="ARBA00023027"/>
    </source>
</evidence>
<evidence type="ECO:0000256" key="1">
    <source>
        <dbReference type="ARBA" id="ARBA00006599"/>
    </source>
</evidence>
<dbReference type="InterPro" id="IPR010108">
    <property type="entry name" value="Lycopene_cyclase_b/e"/>
</dbReference>
<sequence length="456" mass="49750">MLRLCPDVQSRPPPPRRRLYRSIPVTSSFPIVVVGAGPAGLWLAAHLARRGVELAVIDPQLDAPWPNTYGVWRDELEGLEIEVPTAATFNEASVWLHPENPTLLERAYVRVDPQAFRQRLLDELRSRGATLISEAASSVSHDSEDAPLRLTLEGGRNLDVRAIVDATGRGVLRHRAAAAVGADPTPPEAPGVQSALGWLARFERDPLEGHPFVMMDFRPPPTSEAHKIPTFLYGMHLGEDLYFVEETALVTRKPLSFEELEVRLRARLNARDALPTEILEVERCLIPMGGDPPSLDAHVPPIIAFGAAAGFVHPATGYSLAHTLRTGAPLADLLADALASDAAPADIARSSLKLLWPAPARRSRALYALGQEAVLAMNTARLTGFFTSFFALPDADWWGYMAATLPPSQLAAVMWRVFGQASNPLRLHLARHALRVAPKTLQTMFNSSSKEGGYIS</sequence>
<dbReference type="NCBIfam" id="TIGR01790">
    <property type="entry name" value="carotene-cycl"/>
    <property type="match status" value="1"/>
</dbReference>
<comment type="similarity">
    <text evidence="1">Belongs to the lycopene cyclase family.</text>
</comment>
<dbReference type="PANTHER" id="PTHR39757">
    <property type="match status" value="1"/>
</dbReference>
<dbReference type="PANTHER" id="PTHR39757:SF5">
    <property type="entry name" value="OS02G0190600 PROTEIN"/>
    <property type="match status" value="1"/>
</dbReference>
<accession>A0ABY0CPF0</accession>
<dbReference type="Pfam" id="PF05834">
    <property type="entry name" value="Lycopene_cycl"/>
    <property type="match status" value="1"/>
</dbReference>
<evidence type="ECO:0000313" key="4">
    <source>
        <dbReference type="EMBL" id="RVU41572.1"/>
    </source>
</evidence>
<protein>
    <submittedName>
        <fullName evidence="4">Lycopene cyclase family protein</fullName>
    </submittedName>
</protein>
<organism evidence="4 5">
    <name type="scientific">Lujinxingia sediminis</name>
    <dbReference type="NCBI Taxonomy" id="2480984"/>
    <lineage>
        <taxon>Bacteria</taxon>
        <taxon>Deltaproteobacteria</taxon>
        <taxon>Bradymonadales</taxon>
        <taxon>Lujinxingiaceae</taxon>
        <taxon>Lujinxingia</taxon>
    </lineage>
</organism>